<feature type="coiled-coil region" evidence="1">
    <location>
        <begin position="521"/>
        <end position="562"/>
    </location>
</feature>
<keyword evidence="4" id="KW-1185">Reference proteome</keyword>
<feature type="region of interest" description="Disordered" evidence="2">
    <location>
        <begin position="1"/>
        <end position="29"/>
    </location>
</feature>
<feature type="compositionally biased region" description="Polar residues" evidence="2">
    <location>
        <begin position="1"/>
        <end position="15"/>
    </location>
</feature>
<gene>
    <name evidence="3" type="ORF">LWI29_007323</name>
</gene>
<feature type="compositionally biased region" description="Low complexity" evidence="2">
    <location>
        <begin position="630"/>
        <end position="646"/>
    </location>
</feature>
<evidence type="ECO:0000313" key="3">
    <source>
        <dbReference type="EMBL" id="KAK0595506.1"/>
    </source>
</evidence>
<dbReference type="Proteomes" id="UP001168877">
    <property type="component" value="Unassembled WGS sequence"/>
</dbReference>
<dbReference type="PANTHER" id="PTHR31099">
    <property type="entry name" value="OS06G0165300 PROTEIN"/>
    <property type="match status" value="1"/>
</dbReference>
<protein>
    <recommendedName>
        <fullName evidence="5">Transposase (Putative), gypsy type</fullName>
    </recommendedName>
</protein>
<feature type="region of interest" description="Disordered" evidence="2">
    <location>
        <begin position="407"/>
        <end position="434"/>
    </location>
</feature>
<feature type="region of interest" description="Disordered" evidence="2">
    <location>
        <begin position="627"/>
        <end position="668"/>
    </location>
</feature>
<dbReference type="EMBL" id="JAUESC010000004">
    <property type="protein sequence ID" value="KAK0595506.1"/>
    <property type="molecule type" value="Genomic_DNA"/>
</dbReference>
<reference evidence="3" key="2">
    <citation type="submission" date="2023-06" db="EMBL/GenBank/DDBJ databases">
        <authorList>
            <person name="Swenson N.G."/>
            <person name="Wegrzyn J.L."/>
            <person name="Mcevoy S.L."/>
        </authorList>
    </citation>
    <scope>NUCLEOTIDE SEQUENCE</scope>
    <source>
        <strain evidence="3">NS2018</strain>
        <tissue evidence="3">Leaf</tissue>
    </source>
</reference>
<evidence type="ECO:0000256" key="2">
    <source>
        <dbReference type="SAM" id="MobiDB-lite"/>
    </source>
</evidence>
<name>A0AA39SLT8_ACESA</name>
<proteinExistence type="predicted"/>
<sequence>MSNDNTVSDPSYTRTSSDEDSDGVEVNSGVVNVDRTVTVEDPLKVVNVNIRGILEQGGVRAVVKPVDFLEYRNDAKVSTSDHSTDVLDGSPASLITQDSLDGLRTIYGIPKSVELRAPLEHERADWDISDWTCFYEYTLRLGFRFPVPLLVRRLLTYFGIAPVQLIPNSWRILLSLTVLREKYNIDFGLGCVLHNYYLKEHVGDQGRYILIPRNFANQLIIYTTTNDRHWKDTFFFAKGPPIDGPWGQSQYVMRRVWNRKDNDVSSDNTSALTEQILHIPAKDRSCKALLVDGKLRPSSLWRWSTLNRTREPYPLVKDFVSYVWTRRSLEILGCKMIFLSLITDIERRFTVTSISNAKMYLPDKANAMQRLRDDLAKKRVAKKNQEVDKSKEDAPTVLDHIYTSSSERNLGRKRQRKDSTVDPGRKVGPSSKKKAIEISEPGSPMILLSSEISSFGEPTGFLKKSSEFLLSADKEILKKKKTEDVFDTSILSAFQALQAQLHLRDRYKLVSDKCAKFKKANDTLRADKAKVDASLKDLEQKVSVLENNLKGMEEERNRYCEESTKAKAIVVEKECLLTSLEDQLTSIASAAMCKARAEIFKEYLSGEHINWKREEMQEVIDTCEEMLKLEGSSSEEGAGETEAAGGDVDKTLNDTTSPNDNVADPPAN</sequence>
<evidence type="ECO:0008006" key="5">
    <source>
        <dbReference type="Google" id="ProtNLM"/>
    </source>
</evidence>
<evidence type="ECO:0000256" key="1">
    <source>
        <dbReference type="SAM" id="Coils"/>
    </source>
</evidence>
<evidence type="ECO:0000313" key="4">
    <source>
        <dbReference type="Proteomes" id="UP001168877"/>
    </source>
</evidence>
<accession>A0AA39SLT8</accession>
<reference evidence="3" key="1">
    <citation type="journal article" date="2022" name="Plant J.">
        <title>Strategies of tolerance reflected in two North American maple genomes.</title>
        <authorList>
            <person name="McEvoy S.L."/>
            <person name="Sezen U.U."/>
            <person name="Trouern-Trend A."/>
            <person name="McMahon S.M."/>
            <person name="Schaberg P.G."/>
            <person name="Yang J."/>
            <person name="Wegrzyn J.L."/>
            <person name="Swenson N.G."/>
        </authorList>
    </citation>
    <scope>NUCLEOTIDE SEQUENCE</scope>
    <source>
        <strain evidence="3">NS2018</strain>
    </source>
</reference>
<dbReference type="PANTHER" id="PTHR31099:SF28">
    <property type="entry name" value="F5J5.12"/>
    <property type="match status" value="1"/>
</dbReference>
<organism evidence="3 4">
    <name type="scientific">Acer saccharum</name>
    <name type="common">Sugar maple</name>
    <dbReference type="NCBI Taxonomy" id="4024"/>
    <lineage>
        <taxon>Eukaryota</taxon>
        <taxon>Viridiplantae</taxon>
        <taxon>Streptophyta</taxon>
        <taxon>Embryophyta</taxon>
        <taxon>Tracheophyta</taxon>
        <taxon>Spermatophyta</taxon>
        <taxon>Magnoliopsida</taxon>
        <taxon>eudicotyledons</taxon>
        <taxon>Gunneridae</taxon>
        <taxon>Pentapetalae</taxon>
        <taxon>rosids</taxon>
        <taxon>malvids</taxon>
        <taxon>Sapindales</taxon>
        <taxon>Sapindaceae</taxon>
        <taxon>Hippocastanoideae</taxon>
        <taxon>Acereae</taxon>
        <taxon>Acer</taxon>
    </lineage>
</organism>
<keyword evidence="1" id="KW-0175">Coiled coil</keyword>
<dbReference type="AlphaFoldDB" id="A0AA39SLT8"/>
<comment type="caution">
    <text evidence="3">The sequence shown here is derived from an EMBL/GenBank/DDBJ whole genome shotgun (WGS) entry which is preliminary data.</text>
</comment>